<organism evidence="1 2">
    <name type="scientific">Prorocentrum cordatum</name>
    <dbReference type="NCBI Taxonomy" id="2364126"/>
    <lineage>
        <taxon>Eukaryota</taxon>
        <taxon>Sar</taxon>
        <taxon>Alveolata</taxon>
        <taxon>Dinophyceae</taxon>
        <taxon>Prorocentrales</taxon>
        <taxon>Prorocentraceae</taxon>
        <taxon>Prorocentrum</taxon>
    </lineage>
</organism>
<feature type="non-terminal residue" evidence="1">
    <location>
        <position position="83"/>
    </location>
</feature>
<evidence type="ECO:0000313" key="2">
    <source>
        <dbReference type="Proteomes" id="UP001189429"/>
    </source>
</evidence>
<proteinExistence type="predicted"/>
<sequence length="83" mass="9201">DFLCELKHVFTTKDKRCVKFQATSEGNRNPVVRMHADGGRVSLGAVSFGGMSPITVWRGAMMIAQEIEDGTLQCNKDDITVRK</sequence>
<evidence type="ECO:0000313" key="1">
    <source>
        <dbReference type="EMBL" id="CAK0888717.1"/>
    </source>
</evidence>
<protein>
    <submittedName>
        <fullName evidence="1">Uncharacterized protein</fullName>
    </submittedName>
</protein>
<reference evidence="1" key="1">
    <citation type="submission" date="2023-10" db="EMBL/GenBank/DDBJ databases">
        <authorList>
            <person name="Chen Y."/>
            <person name="Shah S."/>
            <person name="Dougan E. K."/>
            <person name="Thang M."/>
            <person name="Chan C."/>
        </authorList>
    </citation>
    <scope>NUCLEOTIDE SEQUENCE [LARGE SCALE GENOMIC DNA]</scope>
</reference>
<feature type="non-terminal residue" evidence="1">
    <location>
        <position position="1"/>
    </location>
</feature>
<dbReference type="EMBL" id="CAUYUJ010019122">
    <property type="protein sequence ID" value="CAK0888717.1"/>
    <property type="molecule type" value="Genomic_DNA"/>
</dbReference>
<comment type="caution">
    <text evidence="1">The sequence shown here is derived from an EMBL/GenBank/DDBJ whole genome shotgun (WGS) entry which is preliminary data.</text>
</comment>
<dbReference type="Proteomes" id="UP001189429">
    <property type="component" value="Unassembled WGS sequence"/>
</dbReference>
<accession>A0ABN9WPV2</accession>
<name>A0ABN9WPV2_9DINO</name>
<keyword evidence="2" id="KW-1185">Reference proteome</keyword>
<gene>
    <name evidence="1" type="ORF">PCOR1329_LOCUS69455</name>
</gene>